<dbReference type="PANTHER" id="PTHR43364">
    <property type="entry name" value="NADH-SPECIFIC METHYLGLYOXAL REDUCTASE-RELATED"/>
    <property type="match status" value="1"/>
</dbReference>
<keyword evidence="1" id="KW-0521">NADP</keyword>
<dbReference type="InterPro" id="IPR020471">
    <property type="entry name" value="AKR"/>
</dbReference>
<proteinExistence type="inferred from homology"/>
<feature type="domain" description="NADP-dependent oxidoreductase" evidence="4">
    <location>
        <begin position="14"/>
        <end position="290"/>
    </location>
</feature>
<dbReference type="Gene3D" id="3.20.20.100">
    <property type="entry name" value="NADP-dependent oxidoreductase domain"/>
    <property type="match status" value="1"/>
</dbReference>
<evidence type="ECO:0000259" key="4">
    <source>
        <dbReference type="Pfam" id="PF00248"/>
    </source>
</evidence>
<dbReference type="Proteomes" id="UP000037109">
    <property type="component" value="Unassembled WGS sequence"/>
</dbReference>
<evidence type="ECO:0000256" key="1">
    <source>
        <dbReference type="ARBA" id="ARBA00022857"/>
    </source>
</evidence>
<organism evidence="5 6">
    <name type="scientific">Sporosarcina globispora</name>
    <name type="common">Bacillus globisporus</name>
    <dbReference type="NCBI Taxonomy" id="1459"/>
    <lineage>
        <taxon>Bacteria</taxon>
        <taxon>Bacillati</taxon>
        <taxon>Bacillota</taxon>
        <taxon>Bacilli</taxon>
        <taxon>Bacillales</taxon>
        <taxon>Caryophanaceae</taxon>
        <taxon>Sporosarcina</taxon>
    </lineage>
</organism>
<dbReference type="AlphaFoldDB" id="A0A0M0GGB9"/>
<keyword evidence="2" id="KW-0560">Oxidoreductase</keyword>
<dbReference type="PANTHER" id="PTHR43364:SF1">
    <property type="entry name" value="OXIDOREDUCTASE YDHF"/>
    <property type="match status" value="1"/>
</dbReference>
<dbReference type="RefSeq" id="WP_053435844.1">
    <property type="nucleotide sequence ID" value="NZ_LGUF01000007.1"/>
</dbReference>
<dbReference type="STRING" id="1459.AF332_17730"/>
<dbReference type="FunFam" id="3.20.20.100:FF:000008">
    <property type="entry name" value="Aldo/keto reductase family oxidoreductase"/>
    <property type="match status" value="1"/>
</dbReference>
<dbReference type="GO" id="GO:0016491">
    <property type="term" value="F:oxidoreductase activity"/>
    <property type="evidence" value="ECO:0007669"/>
    <property type="project" value="UniProtKB-KW"/>
</dbReference>
<sequence length="300" mass="34377">MDRMQMAEDLSFSRIVHGLWRLADWKFSDEELITLIERCFELGITTFDHADIYGSYTCESLFGRALEKKPELREKMEIVTKCGIVLKSPNRPEHKSHHYNTGKKHIIASVEESLQNLKTDYIDTLLIHRPDPFMDPEEVADAFSALKADGKVRHFGVSNFKSHQFKMLHSYLDMDLITNQIELSAYHLENFEDGTLNLCMEKRIAPMAWSPLAGGKIFSGTEEKSARLRAALIKVAEEIGANDIDEVLFAWLLNHPARIMPIVGSGKIERIERAVRALSYKLNRDQWFEILQSSMGHDVP</sequence>
<evidence type="ECO:0000256" key="2">
    <source>
        <dbReference type="ARBA" id="ARBA00023002"/>
    </source>
</evidence>
<dbReference type="OrthoDB" id="9773828at2"/>
<dbReference type="InterPro" id="IPR050523">
    <property type="entry name" value="AKR_Detox_Biosynth"/>
</dbReference>
<dbReference type="SUPFAM" id="SSF51430">
    <property type="entry name" value="NAD(P)-linked oxidoreductase"/>
    <property type="match status" value="1"/>
</dbReference>
<protein>
    <submittedName>
        <fullName evidence="5">Oxidoreductase</fullName>
    </submittedName>
</protein>
<gene>
    <name evidence="5" type="ORF">AF332_17730</name>
</gene>
<reference evidence="6" key="1">
    <citation type="submission" date="2015-07" db="EMBL/GenBank/DDBJ databases">
        <title>Fjat-10036 dsm4.</title>
        <authorList>
            <person name="Liu B."/>
            <person name="Wang J."/>
            <person name="Zhu Y."/>
            <person name="Liu G."/>
            <person name="Chen Q."/>
            <person name="Chen Z."/>
            <person name="Lan J."/>
            <person name="Che J."/>
            <person name="Ge C."/>
            <person name="Shi H."/>
            <person name="Pan Z."/>
            <person name="Liu X."/>
        </authorList>
    </citation>
    <scope>NUCLEOTIDE SEQUENCE [LARGE SCALE GENOMIC DNA]</scope>
    <source>
        <strain evidence="6">DSM 4</strain>
    </source>
</reference>
<dbReference type="PRINTS" id="PR00069">
    <property type="entry name" value="ALDKETRDTASE"/>
</dbReference>
<dbReference type="CDD" id="cd19092">
    <property type="entry name" value="AKR_BsYcsN_EcYdhF-like"/>
    <property type="match status" value="1"/>
</dbReference>
<dbReference type="InterPro" id="IPR036812">
    <property type="entry name" value="NAD(P)_OxRdtase_dom_sf"/>
</dbReference>
<dbReference type="GO" id="GO:0005829">
    <property type="term" value="C:cytosol"/>
    <property type="evidence" value="ECO:0007669"/>
    <property type="project" value="TreeGrafter"/>
</dbReference>
<name>A0A0M0GGB9_SPOGL</name>
<comment type="similarity">
    <text evidence="3">Belongs to the aldo/keto reductase family. Aldo/keto reductase 2 subfamily.</text>
</comment>
<comment type="caution">
    <text evidence="5">The sequence shown here is derived from an EMBL/GenBank/DDBJ whole genome shotgun (WGS) entry which is preliminary data.</text>
</comment>
<keyword evidence="6" id="KW-1185">Reference proteome</keyword>
<evidence type="ECO:0000313" key="5">
    <source>
        <dbReference type="EMBL" id="KON88471.1"/>
    </source>
</evidence>
<dbReference type="InterPro" id="IPR023210">
    <property type="entry name" value="NADP_OxRdtase_dom"/>
</dbReference>
<accession>A0A0M0GGB9</accession>
<dbReference type="EMBL" id="LGUF01000007">
    <property type="protein sequence ID" value="KON88471.1"/>
    <property type="molecule type" value="Genomic_DNA"/>
</dbReference>
<evidence type="ECO:0000256" key="3">
    <source>
        <dbReference type="ARBA" id="ARBA00038157"/>
    </source>
</evidence>
<dbReference type="Pfam" id="PF00248">
    <property type="entry name" value="Aldo_ket_red"/>
    <property type="match status" value="1"/>
</dbReference>
<dbReference type="PATRIC" id="fig|1459.3.peg.3891"/>
<evidence type="ECO:0000313" key="6">
    <source>
        <dbReference type="Proteomes" id="UP000037109"/>
    </source>
</evidence>